<reference evidence="7 8" key="1">
    <citation type="submission" date="2019-04" db="EMBL/GenBank/DDBJ databases">
        <title>Friends and foes A comparative genomics studyof 23 Aspergillus species from section Flavi.</title>
        <authorList>
            <consortium name="DOE Joint Genome Institute"/>
            <person name="Kjaerbolling I."/>
            <person name="Vesth T."/>
            <person name="Frisvad J.C."/>
            <person name="Nybo J.L."/>
            <person name="Theobald S."/>
            <person name="Kildgaard S."/>
            <person name="Isbrandt T."/>
            <person name="Kuo A."/>
            <person name="Sato A."/>
            <person name="Lyhne E.K."/>
            <person name="Kogle M.E."/>
            <person name="Wiebenga A."/>
            <person name="Kun R.S."/>
            <person name="Lubbers R.J."/>
            <person name="Makela M.R."/>
            <person name="Barry K."/>
            <person name="Chovatia M."/>
            <person name="Clum A."/>
            <person name="Daum C."/>
            <person name="Haridas S."/>
            <person name="He G."/>
            <person name="LaButti K."/>
            <person name="Lipzen A."/>
            <person name="Mondo S."/>
            <person name="Riley R."/>
            <person name="Salamov A."/>
            <person name="Simmons B.A."/>
            <person name="Magnuson J.K."/>
            <person name="Henrissat B."/>
            <person name="Mortensen U.H."/>
            <person name="Larsen T.O."/>
            <person name="Devries R.P."/>
            <person name="Grigoriev I.V."/>
            <person name="Machida M."/>
            <person name="Baker S.E."/>
            <person name="Andersen M.R."/>
        </authorList>
    </citation>
    <scope>NUCLEOTIDE SEQUENCE [LARGE SCALE GENOMIC DNA]</scope>
    <source>
        <strain evidence="7 8">IBT 29228</strain>
    </source>
</reference>
<organism evidence="7 8">
    <name type="scientific">Aspergillus bertholletiae</name>
    <dbReference type="NCBI Taxonomy" id="1226010"/>
    <lineage>
        <taxon>Eukaryota</taxon>
        <taxon>Fungi</taxon>
        <taxon>Dikarya</taxon>
        <taxon>Ascomycota</taxon>
        <taxon>Pezizomycotina</taxon>
        <taxon>Eurotiomycetes</taxon>
        <taxon>Eurotiomycetidae</taxon>
        <taxon>Eurotiales</taxon>
        <taxon>Aspergillaceae</taxon>
        <taxon>Aspergillus</taxon>
        <taxon>Aspergillus subgen. Circumdati</taxon>
    </lineage>
</organism>
<dbReference type="GO" id="GO:0033389">
    <property type="term" value="P:putrescine biosynthetic process from arginine, via agmatine"/>
    <property type="evidence" value="ECO:0007669"/>
    <property type="project" value="TreeGrafter"/>
</dbReference>
<feature type="binding site" evidence="4">
    <location>
        <position position="197"/>
    </location>
    <ligand>
        <name>Mn(2+)</name>
        <dbReference type="ChEBI" id="CHEBI:29035"/>
        <label>1</label>
    </ligand>
</feature>
<evidence type="ECO:0000313" key="7">
    <source>
        <dbReference type="EMBL" id="KAE8372107.1"/>
    </source>
</evidence>
<dbReference type="GO" id="GO:0008783">
    <property type="term" value="F:agmatinase activity"/>
    <property type="evidence" value="ECO:0007669"/>
    <property type="project" value="TreeGrafter"/>
</dbReference>
<evidence type="ECO:0000256" key="2">
    <source>
        <dbReference type="ARBA" id="ARBA00022723"/>
    </source>
</evidence>
<dbReference type="CDD" id="cd11592">
    <property type="entry name" value="Agmatinase_PAH"/>
    <property type="match status" value="1"/>
</dbReference>
<dbReference type="PRINTS" id="PR00116">
    <property type="entry name" value="ARGINASE"/>
</dbReference>
<comment type="cofactor">
    <cofactor evidence="4">
        <name>Mn(2+)</name>
        <dbReference type="ChEBI" id="CHEBI:29035"/>
    </cofactor>
    <text evidence="4">Binds 2 manganese ions per subunit.</text>
</comment>
<dbReference type="Proteomes" id="UP000326198">
    <property type="component" value="Unassembled WGS sequence"/>
</dbReference>
<keyword evidence="6" id="KW-0732">Signal</keyword>
<feature type="signal peptide" evidence="6">
    <location>
        <begin position="1"/>
        <end position="30"/>
    </location>
</feature>
<feature type="binding site" evidence="4">
    <location>
        <position position="195"/>
    </location>
    <ligand>
        <name>Mn(2+)</name>
        <dbReference type="ChEBI" id="CHEBI:29035"/>
        <label>1</label>
    </ligand>
</feature>
<evidence type="ECO:0000256" key="4">
    <source>
        <dbReference type="PIRSR" id="PIRSR036979-1"/>
    </source>
</evidence>
<dbReference type="PANTHER" id="PTHR11358">
    <property type="entry name" value="ARGINASE/AGMATINASE"/>
    <property type="match status" value="1"/>
</dbReference>
<feature type="chain" id="PRO_5025038925" evidence="6">
    <location>
        <begin position="31"/>
        <end position="387"/>
    </location>
</feature>
<feature type="binding site" evidence="4">
    <location>
        <position position="295"/>
    </location>
    <ligand>
        <name>Mn(2+)</name>
        <dbReference type="ChEBI" id="CHEBI:29035"/>
        <label>1</label>
    </ligand>
</feature>
<feature type="binding site" evidence="4">
    <location>
        <position position="297"/>
    </location>
    <ligand>
        <name>Mn(2+)</name>
        <dbReference type="ChEBI" id="CHEBI:29035"/>
        <label>1</label>
    </ligand>
</feature>
<evidence type="ECO:0000256" key="5">
    <source>
        <dbReference type="RuleBase" id="RU003684"/>
    </source>
</evidence>
<dbReference type="InterPro" id="IPR020855">
    <property type="entry name" value="Ureohydrolase_Mn_BS"/>
</dbReference>
<name>A0A5N7AQG4_9EURO</name>
<dbReference type="GO" id="GO:0046872">
    <property type="term" value="F:metal ion binding"/>
    <property type="evidence" value="ECO:0007669"/>
    <property type="project" value="UniProtKB-KW"/>
</dbReference>
<evidence type="ECO:0000256" key="1">
    <source>
        <dbReference type="ARBA" id="ARBA00009227"/>
    </source>
</evidence>
<feature type="binding site" evidence="4">
    <location>
        <position position="169"/>
    </location>
    <ligand>
        <name>Mn(2+)</name>
        <dbReference type="ChEBI" id="CHEBI:29035"/>
        <label>1</label>
    </ligand>
</feature>
<sequence length="387" mass="42131">MAFSLSLCRGTLILCCASLVLSSAAKETTSQPTQQKWDFDWGYSGIATFGHLRHERCLADPSISFDIAVLGIPFDTAASYRPGARFGPRAIRAASNRHLPSRGFNPYAGINPYMSWAQVLDCGDIPVTPFDNELALKQMSEALHEMSERSATNSKDGQPPKLILLGGDHSIALPALRALKSAYGTPITVVHFDAHLDTLHPSSYPSVWTSFQSDFTHGSMFWLAGKEGLIQNGTSVHAGLRTRLTGAGWDDYQRDDEQGFLRLTTEDIDAIGVQGIVDKIIRRTGTEHPVYLSFDIDVLDPGIAPGTGAPEPGGWTMREVNRILRGLRPLNIVGADIVEVSPAYDDKGESTAFAAAQIAYELITNWVLRGSEESDIQKPKATAKSEL</sequence>
<dbReference type="AlphaFoldDB" id="A0A5N7AQG4"/>
<evidence type="ECO:0000256" key="6">
    <source>
        <dbReference type="SAM" id="SignalP"/>
    </source>
</evidence>
<keyword evidence="2 4" id="KW-0479">Metal-binding</keyword>
<proteinExistence type="inferred from homology"/>
<dbReference type="Pfam" id="PF00491">
    <property type="entry name" value="Arginase"/>
    <property type="match status" value="1"/>
</dbReference>
<keyword evidence="8" id="KW-1185">Reference proteome</keyword>
<dbReference type="FunFam" id="3.40.800.10:FF:000014">
    <property type="entry name" value="Arginase family protein"/>
    <property type="match status" value="1"/>
</dbReference>
<dbReference type="InterPro" id="IPR023696">
    <property type="entry name" value="Ureohydrolase_dom_sf"/>
</dbReference>
<comment type="similarity">
    <text evidence="1">Belongs to the arginase family. Agmatinase subfamily.</text>
</comment>
<dbReference type="SUPFAM" id="SSF52768">
    <property type="entry name" value="Arginase/deacetylase"/>
    <property type="match status" value="1"/>
</dbReference>
<keyword evidence="4" id="KW-0464">Manganese</keyword>
<dbReference type="InterPro" id="IPR006035">
    <property type="entry name" value="Ureohydrolase"/>
</dbReference>
<dbReference type="PANTHER" id="PTHR11358:SF26">
    <property type="entry name" value="GUANIDINO ACID HYDROLASE, MITOCHONDRIAL"/>
    <property type="match status" value="1"/>
</dbReference>
<dbReference type="EMBL" id="ML736376">
    <property type="protein sequence ID" value="KAE8372107.1"/>
    <property type="molecule type" value="Genomic_DNA"/>
</dbReference>
<dbReference type="PIRSF" id="PIRSF036979">
    <property type="entry name" value="Arginase"/>
    <property type="match status" value="1"/>
</dbReference>
<keyword evidence="3 5" id="KW-0378">Hydrolase</keyword>
<dbReference type="PROSITE" id="PS51409">
    <property type="entry name" value="ARGINASE_2"/>
    <property type="match status" value="1"/>
</dbReference>
<dbReference type="Gene3D" id="3.40.800.10">
    <property type="entry name" value="Ureohydrolase domain"/>
    <property type="match status" value="1"/>
</dbReference>
<protein>
    <submittedName>
        <fullName evidence="7">Arginase family-domain-containing protein</fullName>
    </submittedName>
</protein>
<accession>A0A5N7AQG4</accession>
<evidence type="ECO:0000256" key="3">
    <source>
        <dbReference type="ARBA" id="ARBA00022801"/>
    </source>
</evidence>
<feature type="binding site" evidence="4">
    <location>
        <position position="193"/>
    </location>
    <ligand>
        <name>Mn(2+)</name>
        <dbReference type="ChEBI" id="CHEBI:29035"/>
        <label>1</label>
    </ligand>
</feature>
<dbReference type="PROSITE" id="PS01053">
    <property type="entry name" value="ARGINASE_1"/>
    <property type="match status" value="1"/>
</dbReference>
<dbReference type="OrthoDB" id="288726at2759"/>
<evidence type="ECO:0000313" key="8">
    <source>
        <dbReference type="Proteomes" id="UP000326198"/>
    </source>
</evidence>
<gene>
    <name evidence="7" type="ORF">BDV26DRAFT_302237</name>
</gene>